<sequence>MKIVDVRATAVSVPLLHEFKAAYGTRSTADFVIIEIEDDQGRIGLGEASCIPIYDEGSQAGVVFVINKYFKPLLIGRDPRNITQIMENLAAAVKGERYAKCAVDFALHDLVGKIYDMPVYDLLGGKAREVQVCWVLSAKDPVQVNREAKEKLAEGYRTFKLKVGTDARKDLENVEALRDAIGYDTSLRLDGNEAWEPKEALRRITEFAKFIPNHVEQPVPAWNINGLRFVREHSPIPVVADECILTPYDTMEIARADAADMVNIKVSRVGGIVAARKIAAIAEAAGQFPFAGSMLELGPGTVASAHFVAANAALSLTSELVGPLLLKRDILKKPLEYKSGCLILPEGAGFGIELDQDAVAEFTVKV</sequence>
<dbReference type="InterPro" id="IPR013341">
    <property type="entry name" value="Mandelate_racemase_N_dom"/>
</dbReference>
<dbReference type="AlphaFoldDB" id="A0A0L6W5E5"/>
<dbReference type="InterPro" id="IPR029017">
    <property type="entry name" value="Enolase-like_N"/>
</dbReference>
<dbReference type="SUPFAM" id="SSF51604">
    <property type="entry name" value="Enolase C-terminal domain-like"/>
    <property type="match status" value="1"/>
</dbReference>
<dbReference type="SFLD" id="SFLDS00001">
    <property type="entry name" value="Enolase"/>
    <property type="match status" value="1"/>
</dbReference>
<comment type="caution">
    <text evidence="7">The sequence shown here is derived from an EMBL/GenBank/DDBJ whole genome shotgun (WGS) entry which is preliminary data.</text>
</comment>
<evidence type="ECO:0000313" key="7">
    <source>
        <dbReference type="EMBL" id="KNZ70588.1"/>
    </source>
</evidence>
<dbReference type="PROSITE" id="PS00908">
    <property type="entry name" value="MR_MLE_1"/>
    <property type="match status" value="1"/>
</dbReference>
<proteinExistence type="inferred from homology"/>
<dbReference type="SUPFAM" id="SSF54826">
    <property type="entry name" value="Enolase N-terminal domain-like"/>
    <property type="match status" value="1"/>
</dbReference>
<dbReference type="EMBL" id="LGTE01000003">
    <property type="protein sequence ID" value="KNZ70588.1"/>
    <property type="molecule type" value="Genomic_DNA"/>
</dbReference>
<keyword evidence="5" id="KW-0413">Isomerase</keyword>
<dbReference type="PROSITE" id="PS00909">
    <property type="entry name" value="MR_MLE_2"/>
    <property type="match status" value="1"/>
</dbReference>
<name>A0A0L6W5E5_9FIRM</name>
<dbReference type="InterPro" id="IPR018110">
    <property type="entry name" value="Mandel_Rmase/mucon_lact_enz_CS"/>
</dbReference>
<dbReference type="Gene3D" id="3.30.390.10">
    <property type="entry name" value="Enolase-like, N-terminal domain"/>
    <property type="match status" value="1"/>
</dbReference>
<dbReference type="GO" id="GO:0016854">
    <property type="term" value="F:racemase and epimerase activity"/>
    <property type="evidence" value="ECO:0007669"/>
    <property type="project" value="UniProtKB-ARBA"/>
</dbReference>
<feature type="domain" description="Mandelate racemase/muconate lactonizing enzyme C-terminal" evidence="6">
    <location>
        <begin position="141"/>
        <end position="237"/>
    </location>
</feature>
<dbReference type="PANTHER" id="PTHR48073:SF2">
    <property type="entry name" value="O-SUCCINYLBENZOATE SYNTHASE"/>
    <property type="match status" value="1"/>
</dbReference>
<dbReference type="FunFam" id="3.30.390.10:FF:000009">
    <property type="entry name" value="Hydrophobic dipeptide epimerase"/>
    <property type="match status" value="1"/>
</dbReference>
<keyword evidence="8" id="KW-1185">Reference proteome</keyword>
<evidence type="ECO:0000256" key="2">
    <source>
        <dbReference type="ARBA" id="ARBA00008031"/>
    </source>
</evidence>
<evidence type="ECO:0000259" key="6">
    <source>
        <dbReference type="SMART" id="SM00922"/>
    </source>
</evidence>
<organism evidence="7 8">
    <name type="scientific">Thermincola ferriacetica</name>
    <dbReference type="NCBI Taxonomy" id="281456"/>
    <lineage>
        <taxon>Bacteria</taxon>
        <taxon>Bacillati</taxon>
        <taxon>Bacillota</taxon>
        <taxon>Clostridia</taxon>
        <taxon>Eubacteriales</taxon>
        <taxon>Thermincolaceae</taxon>
        <taxon>Thermincola</taxon>
    </lineage>
</organism>
<dbReference type="Proteomes" id="UP000037175">
    <property type="component" value="Unassembled WGS sequence"/>
</dbReference>
<dbReference type="SMART" id="SM00922">
    <property type="entry name" value="MR_MLE"/>
    <property type="match status" value="1"/>
</dbReference>
<keyword evidence="3" id="KW-0479">Metal-binding</keyword>
<dbReference type="PANTHER" id="PTHR48073">
    <property type="entry name" value="O-SUCCINYLBENZOATE SYNTHASE-RELATED"/>
    <property type="match status" value="1"/>
</dbReference>
<evidence type="ECO:0000256" key="4">
    <source>
        <dbReference type="ARBA" id="ARBA00022842"/>
    </source>
</evidence>
<dbReference type="SFLD" id="SFLDG00180">
    <property type="entry name" value="muconate_cycloisomerase"/>
    <property type="match status" value="1"/>
</dbReference>
<dbReference type="InterPro" id="IPR036849">
    <property type="entry name" value="Enolase-like_C_sf"/>
</dbReference>
<comment type="cofactor">
    <cofactor evidence="1">
        <name>Mg(2+)</name>
        <dbReference type="ChEBI" id="CHEBI:18420"/>
    </cofactor>
</comment>
<accession>A0A0L6W5E5</accession>
<dbReference type="SFLD" id="SFLDF00009">
    <property type="entry name" value="o-succinylbenzoate_synthase"/>
    <property type="match status" value="1"/>
</dbReference>
<dbReference type="GO" id="GO:0009063">
    <property type="term" value="P:amino acid catabolic process"/>
    <property type="evidence" value="ECO:0007669"/>
    <property type="project" value="InterPro"/>
</dbReference>
<dbReference type="InterPro" id="IPR013342">
    <property type="entry name" value="Mandelate_racemase_C"/>
</dbReference>
<keyword evidence="4" id="KW-0460">Magnesium</keyword>
<dbReference type="Pfam" id="PF13378">
    <property type="entry name" value="MR_MLE_C"/>
    <property type="match status" value="1"/>
</dbReference>
<protein>
    <submittedName>
        <fullName evidence="7">Mandelate racemase/muconate lactonizing protein</fullName>
    </submittedName>
</protein>
<evidence type="ECO:0000313" key="8">
    <source>
        <dbReference type="Proteomes" id="UP000037175"/>
    </source>
</evidence>
<dbReference type="Gene3D" id="3.20.20.120">
    <property type="entry name" value="Enolase-like C-terminal domain"/>
    <property type="match status" value="1"/>
</dbReference>
<comment type="similarity">
    <text evidence="2">Belongs to the mandelate racemase/muconate lactonizing enzyme family.</text>
</comment>
<reference evidence="8" key="1">
    <citation type="submission" date="2015-07" db="EMBL/GenBank/DDBJ databases">
        <title>Complete Genome of Thermincola ferriacetica strain Z-0001T.</title>
        <authorList>
            <person name="Lusk B."/>
            <person name="Badalamenti J.P."/>
            <person name="Parameswaran P."/>
            <person name="Bond D.R."/>
            <person name="Torres C.I."/>
        </authorList>
    </citation>
    <scope>NUCLEOTIDE SEQUENCE [LARGE SCALE GENOMIC DNA]</scope>
    <source>
        <strain evidence="8">Z-0001</strain>
    </source>
</reference>
<dbReference type="Pfam" id="PF02746">
    <property type="entry name" value="MR_MLE_N"/>
    <property type="match status" value="1"/>
</dbReference>
<dbReference type="RefSeq" id="WP_052216945.1">
    <property type="nucleotide sequence ID" value="NZ_LGTE01000003.1"/>
</dbReference>
<evidence type="ECO:0000256" key="1">
    <source>
        <dbReference type="ARBA" id="ARBA00001946"/>
    </source>
</evidence>
<dbReference type="InterPro" id="IPR029065">
    <property type="entry name" value="Enolase_C-like"/>
</dbReference>
<dbReference type="GO" id="GO:0006518">
    <property type="term" value="P:peptide metabolic process"/>
    <property type="evidence" value="ECO:0007669"/>
    <property type="project" value="UniProtKB-ARBA"/>
</dbReference>
<gene>
    <name evidence="7" type="ORF">Tfer_0772</name>
</gene>
<dbReference type="GO" id="GO:0000287">
    <property type="term" value="F:magnesium ion binding"/>
    <property type="evidence" value="ECO:0007669"/>
    <property type="project" value="UniProtKB-ARBA"/>
</dbReference>
<evidence type="ECO:0000256" key="3">
    <source>
        <dbReference type="ARBA" id="ARBA00022723"/>
    </source>
</evidence>
<evidence type="ECO:0000256" key="5">
    <source>
        <dbReference type="ARBA" id="ARBA00023235"/>
    </source>
</evidence>